<dbReference type="STRING" id="288768.SAMEA3906486_00117"/>
<keyword evidence="4 6" id="KW-1133">Transmembrane helix</keyword>
<proteinExistence type="predicted"/>
<keyword evidence="8" id="KW-1185">Reference proteome</keyword>
<reference evidence="7 8" key="1">
    <citation type="submission" date="2016-04" db="EMBL/GenBank/DDBJ databases">
        <authorList>
            <consortium name="Pathogen Informatics"/>
        </authorList>
    </citation>
    <scope>NUCLEOTIDE SEQUENCE [LARGE SCALE GENOMIC DNA]</scope>
    <source>
        <strain evidence="7 8">H050680373</strain>
    </source>
</reference>
<gene>
    <name evidence="7" type="primary">aaeB_1</name>
    <name evidence="7" type="ORF">SAMEA3906486_00117</name>
</gene>
<dbReference type="PANTHER" id="PTHR30509:SF40">
    <property type="entry name" value="BLR3852 PROTEIN"/>
    <property type="match status" value="1"/>
</dbReference>
<feature type="transmembrane region" description="Helical" evidence="6">
    <location>
        <begin position="41"/>
        <end position="59"/>
    </location>
</feature>
<feature type="transmembrane region" description="Helical" evidence="6">
    <location>
        <begin position="478"/>
        <end position="503"/>
    </location>
</feature>
<evidence type="ECO:0000313" key="8">
    <source>
        <dbReference type="Proteomes" id="UP000076848"/>
    </source>
</evidence>
<dbReference type="AlphaFoldDB" id="A0A157S4N8"/>
<feature type="transmembrane region" description="Helical" evidence="6">
    <location>
        <begin position="90"/>
        <end position="107"/>
    </location>
</feature>
<evidence type="ECO:0000256" key="5">
    <source>
        <dbReference type="ARBA" id="ARBA00023136"/>
    </source>
</evidence>
<keyword evidence="5 6" id="KW-0472">Membrane</keyword>
<keyword evidence="2" id="KW-1003">Cell membrane</keyword>
<dbReference type="Pfam" id="PF04632">
    <property type="entry name" value="FUSC"/>
    <property type="match status" value="1"/>
</dbReference>
<evidence type="ECO:0000256" key="2">
    <source>
        <dbReference type="ARBA" id="ARBA00022475"/>
    </source>
</evidence>
<keyword evidence="3 6" id="KW-0812">Transmembrane</keyword>
<accession>A0A157S4N8</accession>
<feature type="transmembrane region" description="Helical" evidence="6">
    <location>
        <begin position="167"/>
        <end position="186"/>
    </location>
</feature>
<feature type="transmembrane region" description="Helical" evidence="6">
    <location>
        <begin position="403"/>
        <end position="427"/>
    </location>
</feature>
<evidence type="ECO:0000256" key="4">
    <source>
        <dbReference type="ARBA" id="ARBA00022989"/>
    </source>
</evidence>
<dbReference type="EMBL" id="FKIF01000001">
    <property type="protein sequence ID" value="SAI65377.1"/>
    <property type="molecule type" value="Genomic_DNA"/>
</dbReference>
<dbReference type="InterPro" id="IPR006726">
    <property type="entry name" value="PHBA_efflux_AaeB/fusaric-R"/>
</dbReference>
<dbReference type="GO" id="GO:0005886">
    <property type="term" value="C:plasma membrane"/>
    <property type="evidence" value="ECO:0007669"/>
    <property type="project" value="UniProtKB-SubCell"/>
</dbReference>
<name>A0A157S4N8_9BORD</name>
<dbReference type="GO" id="GO:0022857">
    <property type="term" value="F:transmembrane transporter activity"/>
    <property type="evidence" value="ECO:0007669"/>
    <property type="project" value="InterPro"/>
</dbReference>
<sequence>MRPATVSPVPAGTPVSARGRLIAALARGLARLDPATPRVAYVLRSVLAALLALTVAYSLELEMPYSAATTVLLVLNPLQGAVIGKGSWRLLGTLAGMVAALALMAAFAQMPWLFVLADGFWLGICVAAMSLLRHFRAYGAAVAGYTIGLATLGAMQHPEHTFEQAVGRTATVAIGVICLGLVSALFSRRSARGKLEALVGRLAAGTANAIASRHETSNESGGAGTSARIAPEQRRLMAEIYGVDDLLALGKAESADLAQRAVAVRHAMASLFAALAGGAPPLPAHGASARALRTLQPALENAWRDAAQALAGGAPGVEPAIAQLRQARARLTAALAEPALDDPAQEAALQIAGDRLIEQIDDYLAALAGIAALHRPSPRGAAHPVRFHRDTAAALRNGLRAMLVLVSAGALWIATGWPAGDVMVLIIAPYCALLSPSPDPAAGAFQFLKGTLYAIPAAFLCAFGVLPHIEGMALLSAVLALFWLPGIYATSVPAHTLAGLAYLVGFNTLVAADNPMHYDLARFMNWSLAWFAGTALTLLGFRIVLPRDPVRDIERLRRRIRDEALAVLRGGAADRRLWQLRQQHRMAQLGAMLKAQPATMDHAIGDALASLHLGRELLRLRQWLRQAPPASAMRPLVTTALDRMARRADAPLKAAGHARRAALGLRRIVTDGAPGGDRHRLAATLIDIAALLEGHAGYFSPLTQGPAHAQ</sequence>
<dbReference type="RefSeq" id="WP_231885865.1">
    <property type="nucleotide sequence ID" value="NZ_FKIF01000001.1"/>
</dbReference>
<evidence type="ECO:0000256" key="1">
    <source>
        <dbReference type="ARBA" id="ARBA00004651"/>
    </source>
</evidence>
<organism evidence="7 8">
    <name type="scientific">Bordetella ansorpii</name>
    <dbReference type="NCBI Taxonomy" id="288768"/>
    <lineage>
        <taxon>Bacteria</taxon>
        <taxon>Pseudomonadati</taxon>
        <taxon>Pseudomonadota</taxon>
        <taxon>Betaproteobacteria</taxon>
        <taxon>Burkholderiales</taxon>
        <taxon>Alcaligenaceae</taxon>
        <taxon>Bordetella</taxon>
    </lineage>
</organism>
<protein>
    <submittedName>
        <fullName evidence="7">Multidrug efflux protein</fullName>
    </submittedName>
</protein>
<dbReference type="Proteomes" id="UP000076848">
    <property type="component" value="Unassembled WGS sequence"/>
</dbReference>
<comment type="subcellular location">
    <subcellularLocation>
        <location evidence="1">Cell membrane</location>
        <topology evidence="1">Multi-pass membrane protein</topology>
    </subcellularLocation>
</comment>
<dbReference type="PANTHER" id="PTHR30509">
    <property type="entry name" value="P-HYDROXYBENZOIC ACID EFFLUX PUMP SUBUNIT-RELATED"/>
    <property type="match status" value="1"/>
</dbReference>
<feature type="transmembrane region" description="Helical" evidence="6">
    <location>
        <begin position="523"/>
        <end position="545"/>
    </location>
</feature>
<feature type="transmembrane region" description="Helical" evidence="6">
    <location>
        <begin position="137"/>
        <end position="155"/>
    </location>
</feature>
<feature type="transmembrane region" description="Helical" evidence="6">
    <location>
        <begin position="447"/>
        <end position="466"/>
    </location>
</feature>
<evidence type="ECO:0000256" key="3">
    <source>
        <dbReference type="ARBA" id="ARBA00022692"/>
    </source>
</evidence>
<evidence type="ECO:0000256" key="6">
    <source>
        <dbReference type="SAM" id="Phobius"/>
    </source>
</evidence>
<evidence type="ECO:0000313" key="7">
    <source>
        <dbReference type="EMBL" id="SAI65377.1"/>
    </source>
</evidence>